<evidence type="ECO:0000313" key="4">
    <source>
        <dbReference type="Proteomes" id="UP001224775"/>
    </source>
</evidence>
<feature type="compositionally biased region" description="Acidic residues" evidence="2">
    <location>
        <begin position="346"/>
        <end position="364"/>
    </location>
</feature>
<comment type="caution">
    <text evidence="3">The sequence shown here is derived from an EMBL/GenBank/DDBJ whole genome shotgun (WGS) entry which is preliminary data.</text>
</comment>
<keyword evidence="4" id="KW-1185">Reference proteome</keyword>
<feature type="compositionally biased region" description="Basic and acidic residues" evidence="2">
    <location>
        <begin position="322"/>
        <end position="342"/>
    </location>
</feature>
<keyword evidence="1" id="KW-0175">Coiled coil</keyword>
<proteinExistence type="predicted"/>
<gene>
    <name evidence="3" type="ORF">QTG54_008587</name>
</gene>
<name>A0AAD8Y6N4_9STRA</name>
<feature type="coiled-coil region" evidence="1">
    <location>
        <begin position="394"/>
        <end position="428"/>
    </location>
</feature>
<evidence type="ECO:0000313" key="3">
    <source>
        <dbReference type="EMBL" id="KAK1740492.1"/>
    </source>
</evidence>
<accession>A0AAD8Y6N4</accession>
<dbReference type="AlphaFoldDB" id="A0AAD8Y6N4"/>
<reference evidence="3" key="1">
    <citation type="submission" date="2023-06" db="EMBL/GenBank/DDBJ databases">
        <title>Survivors Of The Sea: Transcriptome response of Skeletonema marinoi to long-term dormancy.</title>
        <authorList>
            <person name="Pinder M.I.M."/>
            <person name="Kourtchenko O."/>
            <person name="Robertson E.K."/>
            <person name="Larsson T."/>
            <person name="Maumus F."/>
            <person name="Osuna-Cruz C.M."/>
            <person name="Vancaester E."/>
            <person name="Stenow R."/>
            <person name="Vandepoele K."/>
            <person name="Ploug H."/>
            <person name="Bruchert V."/>
            <person name="Godhe A."/>
            <person name="Topel M."/>
        </authorList>
    </citation>
    <scope>NUCLEOTIDE SEQUENCE</scope>
    <source>
        <strain evidence="3">R05AC</strain>
    </source>
</reference>
<dbReference type="EMBL" id="JATAAI010000015">
    <property type="protein sequence ID" value="KAK1740492.1"/>
    <property type="molecule type" value="Genomic_DNA"/>
</dbReference>
<organism evidence="3 4">
    <name type="scientific">Skeletonema marinoi</name>
    <dbReference type="NCBI Taxonomy" id="267567"/>
    <lineage>
        <taxon>Eukaryota</taxon>
        <taxon>Sar</taxon>
        <taxon>Stramenopiles</taxon>
        <taxon>Ochrophyta</taxon>
        <taxon>Bacillariophyta</taxon>
        <taxon>Coscinodiscophyceae</taxon>
        <taxon>Thalassiosirophycidae</taxon>
        <taxon>Thalassiosirales</taxon>
        <taxon>Skeletonemataceae</taxon>
        <taxon>Skeletonema</taxon>
        <taxon>Skeletonema marinoi-dohrnii complex</taxon>
    </lineage>
</organism>
<protein>
    <submittedName>
        <fullName evidence="3">Uncharacterized protein</fullName>
    </submittedName>
</protein>
<evidence type="ECO:0000256" key="2">
    <source>
        <dbReference type="SAM" id="MobiDB-lite"/>
    </source>
</evidence>
<sequence length="430" mass="49379">MEAVDHQRATTINRVSMMMPNVNDISCTEQHYSDIDEEIKNHEIDIIDTSSNLIPSSVAMISIANDDYDGPCDIKSLSIRESAQAIAASRIFGASEEDDAAAVMAAANRDCQNCHHNDVDNDSDDEEFEILPNLANLVAASLRDRVVLEQMEEIKLLKKQLKASRKVEITGKDGIHVYARGDFTKGQFNWDMHSCEQGQDVALGGPGVFWDVGLKMKRFDDEMSIPLQNLKHIEIRIGGVLYCTSEEVEGVNMALGIRPGNRFDHKRVFDMKRSVVCEFNPEDDSLGRNAFLTFHMAGFPRDSWRSLQSVAMLNRSNALLQQRREEEREERREARQRERLEVDLPPIDDNEWEDSDDEEDEESEPFDVYRYIAHSLSRRHPEQRANFTSVSFCVKSVRSKIKQLRTDCELFEDERNRAFKRLDEIREEVL</sequence>
<dbReference type="Proteomes" id="UP001224775">
    <property type="component" value="Unassembled WGS sequence"/>
</dbReference>
<feature type="region of interest" description="Disordered" evidence="2">
    <location>
        <begin position="321"/>
        <end position="364"/>
    </location>
</feature>
<evidence type="ECO:0000256" key="1">
    <source>
        <dbReference type="SAM" id="Coils"/>
    </source>
</evidence>